<name>A0A964UZD3_9PROT</name>
<organism evidence="2 3">
    <name type="scientific">Candidatus Fonsibacter lacus</name>
    <dbReference type="NCBI Taxonomy" id="2576439"/>
    <lineage>
        <taxon>Bacteria</taxon>
        <taxon>Pseudomonadati</taxon>
        <taxon>Pseudomonadota</taxon>
        <taxon>Alphaproteobacteria</taxon>
        <taxon>Candidatus Pelagibacterales</taxon>
        <taxon>Candidatus Pelagibacterales incertae sedis</taxon>
        <taxon>Candidatus Fonsibacter</taxon>
    </lineage>
</organism>
<dbReference type="Proteomes" id="UP000713222">
    <property type="component" value="Unassembled WGS sequence"/>
</dbReference>
<sequence length="440" mass="48379">MQTEDSTAAADISNLPPHEWFKRFVYVAEGDYYFDILERQEYGRAAFNAIYRGTQCHSVHNKSRRIEAATFFDENRAALGSRLLTGLTYAAGESVLVAKGNQAHANKWRDHRPQGVPGDVSPWIHHAERMLPNVAEREHVFNVLAFKRQNPGKKCNHAILHAGLPGSGKDTLYAPFLWSIGGPTLANVSEARAEEVAGAWGYSLESEVIVLNELRQRLDGDRKALENALKPIIAAPPELLLVNKKMQHPYYVTNRCQVLAFSNERAAITIAATDRRWFVVWSDVGPMAADDAQALWDWYAEGGRAHVAAWLDARDLSKFNPGAMPPMTSAKLAMIDLGLTGGEAAIADMARAKEGPFVRGIVGSPWSGVINELCRGTAKPIGRETLFAALEAAGWRDLGRLHSSEHQSPKHAWSAPDMADKPRAVLRALLEGPPGLTVVK</sequence>
<proteinExistence type="predicted"/>
<dbReference type="Pfam" id="PF19263">
    <property type="entry name" value="DUF5906"/>
    <property type="match status" value="1"/>
</dbReference>
<gene>
    <name evidence="2" type="ORF">EBV32_05795</name>
</gene>
<protein>
    <recommendedName>
        <fullName evidence="1">NrS-1 polymerase-like helicase domain-containing protein</fullName>
    </recommendedName>
</protein>
<evidence type="ECO:0000313" key="2">
    <source>
        <dbReference type="EMBL" id="NBN88580.1"/>
    </source>
</evidence>
<dbReference type="InterPro" id="IPR045455">
    <property type="entry name" value="NrS-1_pol-like_helicase"/>
</dbReference>
<dbReference type="AlphaFoldDB" id="A0A964UZD3"/>
<reference evidence="2" key="1">
    <citation type="submission" date="2018-10" db="EMBL/GenBank/DDBJ databases">
        <title>Iterative Subtractive Binning of Freshwater Chronoseries Metagenomes Recovers Nearly Complete Genomes from over Four Hundred Novel Species.</title>
        <authorList>
            <person name="Rodriguez-R L.M."/>
            <person name="Tsementzi D."/>
            <person name="Luo C."/>
            <person name="Konstantinidis K.T."/>
        </authorList>
    </citation>
    <scope>NUCLEOTIDE SEQUENCE</scope>
    <source>
        <strain evidence="2">WB7_6_001</strain>
    </source>
</reference>
<feature type="domain" description="NrS-1 polymerase-like helicase" evidence="1">
    <location>
        <begin position="163"/>
        <end position="276"/>
    </location>
</feature>
<comment type="caution">
    <text evidence="2">The sequence shown here is derived from an EMBL/GenBank/DDBJ whole genome shotgun (WGS) entry which is preliminary data.</text>
</comment>
<evidence type="ECO:0000259" key="1">
    <source>
        <dbReference type="Pfam" id="PF19263"/>
    </source>
</evidence>
<accession>A0A964UZD3</accession>
<dbReference type="EMBL" id="RGET01000176">
    <property type="protein sequence ID" value="NBN88580.1"/>
    <property type="molecule type" value="Genomic_DNA"/>
</dbReference>
<evidence type="ECO:0000313" key="3">
    <source>
        <dbReference type="Proteomes" id="UP000713222"/>
    </source>
</evidence>